<feature type="binding site" evidence="12">
    <location>
        <position position="191"/>
    </location>
    <ligand>
        <name>pyridoxal 5'-phosphate</name>
        <dbReference type="ChEBI" id="CHEBI:597326"/>
    </ligand>
</feature>
<comment type="similarity">
    <text evidence="3 12">Belongs to the class-V pyridoxal-phosphate-dependent aminotransferase family. SerC subfamily.</text>
</comment>
<protein>
    <recommendedName>
        <fullName evidence="12">Phosphoserine aminotransferase</fullName>
        <ecNumber evidence="12">2.6.1.52</ecNumber>
    </recommendedName>
    <alternativeName>
        <fullName evidence="12">Phosphohydroxythreonine aminotransferase</fullName>
        <shortName evidence="12">PSAT</shortName>
    </alternativeName>
</protein>
<comment type="pathway">
    <text evidence="2 12 13">Amino-acid biosynthesis; L-serine biosynthesis; L-serine from 3-phospho-D-glycerate: step 2/3.</text>
</comment>
<evidence type="ECO:0000256" key="8">
    <source>
        <dbReference type="ARBA" id="ARBA00023096"/>
    </source>
</evidence>
<dbReference type="OrthoDB" id="9809412at2"/>
<comment type="subunit">
    <text evidence="12">Homodimer.</text>
</comment>
<evidence type="ECO:0000256" key="5">
    <source>
        <dbReference type="ARBA" id="ARBA00022605"/>
    </source>
</evidence>
<dbReference type="InterPro" id="IPR015421">
    <property type="entry name" value="PyrdxlP-dep_Trfase_major"/>
</dbReference>
<dbReference type="InterPro" id="IPR020578">
    <property type="entry name" value="Aminotrans_V_PyrdxlP_BS"/>
</dbReference>
<dbReference type="Proteomes" id="UP000198461">
    <property type="component" value="Unassembled WGS sequence"/>
</dbReference>
<evidence type="ECO:0000256" key="6">
    <source>
        <dbReference type="ARBA" id="ARBA00022679"/>
    </source>
</evidence>
<dbReference type="EMBL" id="FSRE01000002">
    <property type="protein sequence ID" value="SIN93027.1"/>
    <property type="molecule type" value="Genomic_DNA"/>
</dbReference>
<keyword evidence="4 12" id="KW-0032">Aminotransferase</keyword>
<keyword evidence="8 12" id="KW-0664">Pyridoxine biosynthesis</keyword>
<dbReference type="Gene3D" id="3.40.640.10">
    <property type="entry name" value="Type I PLP-dependent aspartate aminotransferase-like (Major domain)"/>
    <property type="match status" value="1"/>
</dbReference>
<gene>
    <name evidence="12" type="primary">serC</name>
    <name evidence="15" type="ORF">SAMN05443662_1024</name>
</gene>
<dbReference type="FunFam" id="3.40.640.10:FF:000010">
    <property type="entry name" value="Phosphoserine aminotransferase"/>
    <property type="match status" value="1"/>
</dbReference>
<dbReference type="GO" id="GO:0004648">
    <property type="term" value="F:O-phospho-L-serine:2-oxoglutarate aminotransferase activity"/>
    <property type="evidence" value="ECO:0007669"/>
    <property type="project" value="UniProtKB-UniRule"/>
</dbReference>
<comment type="catalytic activity">
    <reaction evidence="11 12 13">
        <text>O-phospho-L-serine + 2-oxoglutarate = 3-phosphooxypyruvate + L-glutamate</text>
        <dbReference type="Rhea" id="RHEA:14329"/>
        <dbReference type="ChEBI" id="CHEBI:16810"/>
        <dbReference type="ChEBI" id="CHEBI:18110"/>
        <dbReference type="ChEBI" id="CHEBI:29985"/>
        <dbReference type="ChEBI" id="CHEBI:57524"/>
        <dbReference type="EC" id="2.6.1.52"/>
    </reaction>
</comment>
<proteinExistence type="inferred from homology"/>
<dbReference type="PIRSF" id="PIRSF000525">
    <property type="entry name" value="SerC"/>
    <property type="match status" value="1"/>
</dbReference>
<evidence type="ECO:0000256" key="3">
    <source>
        <dbReference type="ARBA" id="ARBA00006904"/>
    </source>
</evidence>
<dbReference type="Pfam" id="PF00266">
    <property type="entry name" value="Aminotran_5"/>
    <property type="match status" value="1"/>
</dbReference>
<evidence type="ECO:0000256" key="11">
    <source>
        <dbReference type="ARBA" id="ARBA00049007"/>
    </source>
</evidence>
<feature type="binding site" evidence="12">
    <location>
        <position position="42"/>
    </location>
    <ligand>
        <name>L-glutamate</name>
        <dbReference type="ChEBI" id="CHEBI:29985"/>
    </ligand>
</feature>
<sequence>MTRVFNFSAGPAMLPTEVMEEAQAEFLDWHGTGMSIMEVSHRGKEFSVVAEEAEHDLRDLMGIPDNYKVLFLHGGASMQFSAIPLNLTQPGDTVDYFNTGVWSKKALTEAGRFANVNVVAEHTTAIPDPSTWQLSDNAKYVHYTPNETIGGLQFHFIPEVGDKPLIADMSSCILSEPLDVSRFGMIYAGAQKNIGPSGLGIVIVREDLIGHARPETPVLLDWKTQADNDSMYNTPPTYSWYMAGLVFKWLKRKGGLEAIGEVNRRKAKKLYDFIDSSDFYHNPVRPQDRSIMNVPFTLAKPELDQAFLKESDAAGLKYLKGHRLVGGMRASIYNAMPEEGVDALIAFMKDFERKYG</sequence>
<dbReference type="CDD" id="cd00611">
    <property type="entry name" value="PSAT_like"/>
    <property type="match status" value="1"/>
</dbReference>
<dbReference type="AlphaFoldDB" id="A0A1N6FCQ7"/>
<dbReference type="InterPro" id="IPR000192">
    <property type="entry name" value="Aminotrans_V_dom"/>
</dbReference>
<dbReference type="NCBIfam" id="NF003764">
    <property type="entry name" value="PRK05355.1"/>
    <property type="match status" value="1"/>
</dbReference>
<dbReference type="GO" id="GO:0006564">
    <property type="term" value="P:L-serine biosynthetic process"/>
    <property type="evidence" value="ECO:0007669"/>
    <property type="project" value="UniProtKB-UniRule"/>
</dbReference>
<evidence type="ECO:0000256" key="4">
    <source>
        <dbReference type="ARBA" id="ARBA00022576"/>
    </source>
</evidence>
<dbReference type="FunFam" id="3.90.1150.10:FF:000006">
    <property type="entry name" value="Phosphoserine aminotransferase"/>
    <property type="match status" value="1"/>
</dbReference>
<dbReference type="InterPro" id="IPR022278">
    <property type="entry name" value="Pser_aminoTfrase"/>
</dbReference>
<evidence type="ECO:0000256" key="12">
    <source>
        <dbReference type="HAMAP-Rule" id="MF_00160"/>
    </source>
</evidence>
<evidence type="ECO:0000256" key="1">
    <source>
        <dbReference type="ARBA" id="ARBA00004915"/>
    </source>
</evidence>
<evidence type="ECO:0000256" key="7">
    <source>
        <dbReference type="ARBA" id="ARBA00022898"/>
    </source>
</evidence>
<dbReference type="PROSITE" id="PS00595">
    <property type="entry name" value="AA_TRANSFER_CLASS_5"/>
    <property type="match status" value="1"/>
</dbReference>
<dbReference type="PANTHER" id="PTHR43247">
    <property type="entry name" value="PHOSPHOSERINE AMINOTRANSFERASE"/>
    <property type="match status" value="1"/>
</dbReference>
<feature type="binding site" evidence="12">
    <location>
        <begin position="76"/>
        <end position="77"/>
    </location>
    <ligand>
        <name>pyridoxal 5'-phosphate</name>
        <dbReference type="ChEBI" id="CHEBI:597326"/>
    </ligand>
</feature>
<evidence type="ECO:0000256" key="2">
    <source>
        <dbReference type="ARBA" id="ARBA00005099"/>
    </source>
</evidence>
<name>A0A1N6FCQ7_9GAMM</name>
<dbReference type="UniPathway" id="UPA00135">
    <property type="reaction ID" value="UER00197"/>
</dbReference>
<evidence type="ECO:0000259" key="14">
    <source>
        <dbReference type="Pfam" id="PF00266"/>
    </source>
</evidence>
<dbReference type="EC" id="2.6.1.52" evidence="12"/>
<feature type="binding site" evidence="12">
    <location>
        <position position="102"/>
    </location>
    <ligand>
        <name>pyridoxal 5'-phosphate</name>
        <dbReference type="ChEBI" id="CHEBI:597326"/>
    </ligand>
</feature>
<evidence type="ECO:0000256" key="13">
    <source>
        <dbReference type="RuleBase" id="RU004505"/>
    </source>
</evidence>
<dbReference type="GO" id="GO:0008615">
    <property type="term" value="P:pyridoxine biosynthetic process"/>
    <property type="evidence" value="ECO:0007669"/>
    <property type="project" value="UniProtKB-UniRule"/>
</dbReference>
<evidence type="ECO:0000313" key="15">
    <source>
        <dbReference type="EMBL" id="SIN93027.1"/>
    </source>
</evidence>
<keyword evidence="5 12" id="KW-0028">Amino-acid biosynthesis</keyword>
<dbReference type="NCBIfam" id="TIGR01364">
    <property type="entry name" value="serC_1"/>
    <property type="match status" value="1"/>
</dbReference>
<dbReference type="PANTHER" id="PTHR43247:SF1">
    <property type="entry name" value="PHOSPHOSERINE AMINOTRANSFERASE"/>
    <property type="match status" value="1"/>
</dbReference>
<dbReference type="GO" id="GO:0005737">
    <property type="term" value="C:cytoplasm"/>
    <property type="evidence" value="ECO:0007669"/>
    <property type="project" value="UniProtKB-SubCell"/>
</dbReference>
<keyword evidence="7 12" id="KW-0663">Pyridoxal phosphate</keyword>
<comment type="catalytic activity">
    <reaction evidence="10 12">
        <text>4-(phosphooxy)-L-threonine + 2-oxoglutarate = (R)-3-hydroxy-2-oxo-4-phosphooxybutanoate + L-glutamate</text>
        <dbReference type="Rhea" id="RHEA:16573"/>
        <dbReference type="ChEBI" id="CHEBI:16810"/>
        <dbReference type="ChEBI" id="CHEBI:29985"/>
        <dbReference type="ChEBI" id="CHEBI:58452"/>
        <dbReference type="ChEBI" id="CHEBI:58538"/>
        <dbReference type="EC" id="2.6.1.52"/>
    </reaction>
</comment>
<evidence type="ECO:0000256" key="10">
    <source>
        <dbReference type="ARBA" id="ARBA00047630"/>
    </source>
</evidence>
<accession>A0A1N6FCQ7</accession>
<dbReference type="GO" id="GO:0030170">
    <property type="term" value="F:pyridoxal phosphate binding"/>
    <property type="evidence" value="ECO:0007669"/>
    <property type="project" value="UniProtKB-UniRule"/>
</dbReference>
<organism evidence="15 16">
    <name type="scientific">Sulfurivirga caldicuralii</name>
    <dbReference type="NCBI Taxonomy" id="364032"/>
    <lineage>
        <taxon>Bacteria</taxon>
        <taxon>Pseudomonadati</taxon>
        <taxon>Pseudomonadota</taxon>
        <taxon>Gammaproteobacteria</taxon>
        <taxon>Thiotrichales</taxon>
        <taxon>Piscirickettsiaceae</taxon>
        <taxon>Sulfurivirga</taxon>
    </lineage>
</organism>
<evidence type="ECO:0000256" key="9">
    <source>
        <dbReference type="ARBA" id="ARBA00023299"/>
    </source>
</evidence>
<reference evidence="15 16" key="1">
    <citation type="submission" date="2016-11" db="EMBL/GenBank/DDBJ databases">
        <authorList>
            <person name="Jaros S."/>
            <person name="Januszkiewicz K."/>
            <person name="Wedrychowicz H."/>
        </authorList>
    </citation>
    <scope>NUCLEOTIDE SEQUENCE [LARGE SCALE GENOMIC DNA]</scope>
    <source>
        <strain evidence="15 16">DSM 17737</strain>
    </source>
</reference>
<comment type="function">
    <text evidence="12">Catalyzes the reversible conversion of 3-phosphohydroxypyruvate to phosphoserine and of 3-hydroxy-2-oxo-4-phosphonooxybutanoate to phosphohydroxythreonine.</text>
</comment>
<comment type="caution">
    <text evidence="12">Lacks conserved residue(s) required for the propagation of feature annotation.</text>
</comment>
<dbReference type="InterPro" id="IPR015424">
    <property type="entry name" value="PyrdxlP-dep_Trfase"/>
</dbReference>
<comment type="subcellular location">
    <subcellularLocation>
        <location evidence="12">Cytoplasm</location>
    </subcellularLocation>
</comment>
<evidence type="ECO:0000313" key="16">
    <source>
        <dbReference type="Proteomes" id="UP000198461"/>
    </source>
</evidence>
<dbReference type="RefSeq" id="WP_074201294.1">
    <property type="nucleotide sequence ID" value="NZ_FSRE01000002.1"/>
</dbReference>
<feature type="binding site" evidence="12">
    <location>
        <position position="168"/>
    </location>
    <ligand>
        <name>pyridoxal 5'-phosphate</name>
        <dbReference type="ChEBI" id="CHEBI:597326"/>
    </ligand>
</feature>
<comment type="cofactor">
    <cofactor evidence="12">
        <name>pyridoxal 5'-phosphate</name>
        <dbReference type="ChEBI" id="CHEBI:597326"/>
    </cofactor>
    <text evidence="12">Binds 1 pyridoxal phosphate per subunit.</text>
</comment>
<keyword evidence="16" id="KW-1185">Reference proteome</keyword>
<dbReference type="InterPro" id="IPR015422">
    <property type="entry name" value="PyrdxlP-dep_Trfase_small"/>
</dbReference>
<dbReference type="Gene3D" id="3.90.1150.10">
    <property type="entry name" value="Aspartate Aminotransferase, domain 1"/>
    <property type="match status" value="1"/>
</dbReference>
<comment type="pathway">
    <text evidence="1 12">Cofactor biosynthesis; pyridoxine 5'-phosphate biosynthesis; pyridoxine 5'-phosphate from D-erythrose 4-phosphate: step 3/5.</text>
</comment>
<feature type="binding site" evidence="12">
    <location>
        <begin position="233"/>
        <end position="234"/>
    </location>
    <ligand>
        <name>pyridoxal 5'-phosphate</name>
        <dbReference type="ChEBI" id="CHEBI:597326"/>
    </ligand>
</feature>
<feature type="modified residue" description="N6-(pyridoxal phosphate)lysine" evidence="12">
    <location>
        <position position="192"/>
    </location>
</feature>
<dbReference type="UniPathway" id="UPA00244">
    <property type="reaction ID" value="UER00311"/>
</dbReference>
<dbReference type="SUPFAM" id="SSF53383">
    <property type="entry name" value="PLP-dependent transferases"/>
    <property type="match status" value="1"/>
</dbReference>
<feature type="binding site" evidence="12">
    <location>
        <position position="148"/>
    </location>
    <ligand>
        <name>pyridoxal 5'-phosphate</name>
        <dbReference type="ChEBI" id="CHEBI:597326"/>
    </ligand>
</feature>
<keyword evidence="9 12" id="KW-0718">Serine biosynthesis</keyword>
<feature type="domain" description="Aminotransferase class V" evidence="14">
    <location>
        <begin position="4"/>
        <end position="344"/>
    </location>
</feature>
<dbReference type="STRING" id="364032.SAMN05443662_1024"/>
<keyword evidence="12" id="KW-0963">Cytoplasm</keyword>
<dbReference type="HAMAP" id="MF_00160">
    <property type="entry name" value="SerC_aminotrans_5"/>
    <property type="match status" value="1"/>
</dbReference>
<keyword evidence="6 12" id="KW-0808">Transferase</keyword>